<dbReference type="InterPro" id="IPR050351">
    <property type="entry name" value="BphY/WalK/GraS-like"/>
</dbReference>
<dbReference type="PROSITE" id="PS50109">
    <property type="entry name" value="HIS_KIN"/>
    <property type="match status" value="1"/>
</dbReference>
<evidence type="ECO:0000256" key="4">
    <source>
        <dbReference type="ARBA" id="ARBA00022475"/>
    </source>
</evidence>
<dbReference type="EC" id="2.7.13.3" evidence="3"/>
<evidence type="ECO:0000256" key="1">
    <source>
        <dbReference type="ARBA" id="ARBA00000085"/>
    </source>
</evidence>
<comment type="catalytic activity">
    <reaction evidence="1">
        <text>ATP + protein L-histidine = ADP + protein N-phospho-L-histidine.</text>
        <dbReference type="EC" id="2.7.13.3"/>
    </reaction>
</comment>
<dbReference type="CDD" id="cd00082">
    <property type="entry name" value="HisKA"/>
    <property type="match status" value="1"/>
</dbReference>
<evidence type="ECO:0000313" key="14">
    <source>
        <dbReference type="EMBL" id="OEG23089.1"/>
    </source>
</evidence>
<evidence type="ECO:0000259" key="13">
    <source>
        <dbReference type="PROSITE" id="PS50109"/>
    </source>
</evidence>
<gene>
    <name evidence="14" type="ORF">BCR24_13125</name>
</gene>
<keyword evidence="9" id="KW-0902">Two-component regulatory system</keyword>
<dbReference type="GO" id="GO:0000155">
    <property type="term" value="F:phosphorelay sensor kinase activity"/>
    <property type="evidence" value="ECO:0007669"/>
    <property type="project" value="InterPro"/>
</dbReference>
<evidence type="ECO:0000256" key="11">
    <source>
        <dbReference type="SAM" id="Coils"/>
    </source>
</evidence>
<evidence type="ECO:0000256" key="6">
    <source>
        <dbReference type="ARBA" id="ARBA00022692"/>
    </source>
</evidence>
<keyword evidence="11" id="KW-0175">Coiled coil</keyword>
<dbReference type="InterPro" id="IPR005467">
    <property type="entry name" value="His_kinase_dom"/>
</dbReference>
<dbReference type="Gene3D" id="1.10.287.130">
    <property type="match status" value="1"/>
</dbReference>
<dbReference type="Proteomes" id="UP000094469">
    <property type="component" value="Unassembled WGS sequence"/>
</dbReference>
<dbReference type="SUPFAM" id="SSF47384">
    <property type="entry name" value="Homodimeric domain of signal transducing histidine kinase"/>
    <property type="match status" value="1"/>
</dbReference>
<dbReference type="EMBL" id="MIKC01000007">
    <property type="protein sequence ID" value="OEG23089.1"/>
    <property type="molecule type" value="Genomic_DNA"/>
</dbReference>
<reference evidence="15" key="1">
    <citation type="submission" date="2016-09" db="EMBL/GenBank/DDBJ databases">
        <authorList>
            <person name="Gulvik C.A."/>
        </authorList>
    </citation>
    <scope>NUCLEOTIDE SEQUENCE [LARGE SCALE GENOMIC DNA]</scope>
    <source>
        <strain evidence="15">LMG 26676</strain>
    </source>
</reference>
<feature type="transmembrane region" description="Helical" evidence="12">
    <location>
        <begin position="12"/>
        <end position="34"/>
    </location>
</feature>
<feature type="transmembrane region" description="Helical" evidence="12">
    <location>
        <begin position="147"/>
        <end position="167"/>
    </location>
</feature>
<dbReference type="Pfam" id="PF02518">
    <property type="entry name" value="HATPase_c"/>
    <property type="match status" value="1"/>
</dbReference>
<dbReference type="InterPro" id="IPR003661">
    <property type="entry name" value="HisK_dim/P_dom"/>
</dbReference>
<accession>A0A1E5HDR2</accession>
<dbReference type="OrthoDB" id="9762826at2"/>
<proteinExistence type="predicted"/>
<dbReference type="STRING" id="1131292.BCR24_13125"/>
<dbReference type="SMART" id="SM00388">
    <property type="entry name" value="HisKA"/>
    <property type="match status" value="1"/>
</dbReference>
<dbReference type="GO" id="GO:0004721">
    <property type="term" value="F:phosphoprotein phosphatase activity"/>
    <property type="evidence" value="ECO:0007669"/>
    <property type="project" value="TreeGrafter"/>
</dbReference>
<evidence type="ECO:0000256" key="7">
    <source>
        <dbReference type="ARBA" id="ARBA00022777"/>
    </source>
</evidence>
<evidence type="ECO:0000256" key="12">
    <source>
        <dbReference type="SAM" id="Phobius"/>
    </source>
</evidence>
<dbReference type="InterPro" id="IPR036890">
    <property type="entry name" value="HATPase_C_sf"/>
</dbReference>
<evidence type="ECO:0000313" key="15">
    <source>
        <dbReference type="Proteomes" id="UP000094469"/>
    </source>
</evidence>
<dbReference type="GO" id="GO:0005886">
    <property type="term" value="C:plasma membrane"/>
    <property type="evidence" value="ECO:0007669"/>
    <property type="project" value="UniProtKB-SubCell"/>
</dbReference>
<dbReference type="AlphaFoldDB" id="A0A1E5HDR2"/>
<keyword evidence="10 12" id="KW-0472">Membrane</keyword>
<dbReference type="CDD" id="cd00075">
    <property type="entry name" value="HATPase"/>
    <property type="match status" value="1"/>
</dbReference>
<evidence type="ECO:0000256" key="9">
    <source>
        <dbReference type="ARBA" id="ARBA00023012"/>
    </source>
</evidence>
<evidence type="ECO:0000256" key="3">
    <source>
        <dbReference type="ARBA" id="ARBA00012438"/>
    </source>
</evidence>
<dbReference type="Pfam" id="PF00512">
    <property type="entry name" value="HisKA"/>
    <property type="match status" value="1"/>
</dbReference>
<keyword evidence="6 12" id="KW-0812">Transmembrane</keyword>
<evidence type="ECO:0000256" key="10">
    <source>
        <dbReference type="ARBA" id="ARBA00023136"/>
    </source>
</evidence>
<keyword evidence="7" id="KW-0418">Kinase</keyword>
<sequence>MKKNKPIQWPTKVVIVLFSVIMSFIVFFIVIGIITLNLGKEIEKEQQDIFDRTTVKIREIIENNKDYSYLRPFVVNGYRVIITNSNGKIIYPQNDSEPFNYDFNMLLVPMRGIVTQFKVNDLNVYISYPIQLTPPDISDIILESVPYVLFLAAFSIAVVITIYVSLFKRERKKLDVLFDLTKKNVSNDEIVDLNLNLRLEEYAEIELQVKELYSELKFAQNKLEKEVQLVKKLESNNSALLKGMTHEMKTPLMATKLLVNQLENLNQAENTRDILMEINNQINSLDQLIREILFISQKSNLNQQSEQSSIEIINEVIHHYDVLLKDKKLTICRTFNHDFFIKLDRKIIEKVFSNLISNAINYTLENSTIFIEVTENSLTIKNEIPNHYTIDLQLIGEPFATFSSTSGTGLGIYLVETMLATSPYTLTIEIQEEALFVTKISIAEQPFN</sequence>
<comment type="subcellular location">
    <subcellularLocation>
        <location evidence="2">Cell membrane</location>
        <topology evidence="2">Multi-pass membrane protein</topology>
    </subcellularLocation>
</comment>
<feature type="coiled-coil region" evidence="11">
    <location>
        <begin position="202"/>
        <end position="236"/>
    </location>
</feature>
<dbReference type="RefSeq" id="WP_069639442.1">
    <property type="nucleotide sequence ID" value="NZ_JAFBEZ010000015.1"/>
</dbReference>
<feature type="domain" description="Histidine kinase" evidence="13">
    <location>
        <begin position="243"/>
        <end position="444"/>
    </location>
</feature>
<keyword evidence="5" id="KW-0808">Transferase</keyword>
<dbReference type="GO" id="GO:0016036">
    <property type="term" value="P:cellular response to phosphate starvation"/>
    <property type="evidence" value="ECO:0007669"/>
    <property type="project" value="TreeGrafter"/>
</dbReference>
<organism evidence="14 15">
    <name type="scientific">Enterococcus ureilyticus</name>
    <dbReference type="NCBI Taxonomy" id="1131292"/>
    <lineage>
        <taxon>Bacteria</taxon>
        <taxon>Bacillati</taxon>
        <taxon>Bacillota</taxon>
        <taxon>Bacilli</taxon>
        <taxon>Lactobacillales</taxon>
        <taxon>Enterococcaceae</taxon>
        <taxon>Enterococcus</taxon>
    </lineage>
</organism>
<dbReference type="PANTHER" id="PTHR45453:SF2">
    <property type="entry name" value="HISTIDINE KINASE"/>
    <property type="match status" value="1"/>
</dbReference>
<evidence type="ECO:0000256" key="2">
    <source>
        <dbReference type="ARBA" id="ARBA00004651"/>
    </source>
</evidence>
<dbReference type="InterPro" id="IPR003594">
    <property type="entry name" value="HATPase_dom"/>
</dbReference>
<dbReference type="PANTHER" id="PTHR45453">
    <property type="entry name" value="PHOSPHATE REGULON SENSOR PROTEIN PHOR"/>
    <property type="match status" value="1"/>
</dbReference>
<keyword evidence="15" id="KW-1185">Reference proteome</keyword>
<protein>
    <recommendedName>
        <fullName evidence="3">histidine kinase</fullName>
        <ecNumber evidence="3">2.7.13.3</ecNumber>
    </recommendedName>
</protein>
<dbReference type="Gene3D" id="3.30.565.10">
    <property type="entry name" value="Histidine kinase-like ATPase, C-terminal domain"/>
    <property type="match status" value="1"/>
</dbReference>
<dbReference type="SUPFAM" id="SSF55874">
    <property type="entry name" value="ATPase domain of HSP90 chaperone/DNA topoisomerase II/histidine kinase"/>
    <property type="match status" value="1"/>
</dbReference>
<dbReference type="InterPro" id="IPR036097">
    <property type="entry name" value="HisK_dim/P_sf"/>
</dbReference>
<keyword evidence="4" id="KW-1003">Cell membrane</keyword>
<evidence type="ECO:0000256" key="8">
    <source>
        <dbReference type="ARBA" id="ARBA00022989"/>
    </source>
</evidence>
<evidence type="ECO:0000256" key="5">
    <source>
        <dbReference type="ARBA" id="ARBA00022679"/>
    </source>
</evidence>
<name>A0A1E5HDR2_9ENTE</name>
<keyword evidence="8 12" id="KW-1133">Transmembrane helix</keyword>
<comment type="caution">
    <text evidence="14">The sequence shown here is derived from an EMBL/GenBank/DDBJ whole genome shotgun (WGS) entry which is preliminary data.</text>
</comment>